<comment type="caution">
    <text evidence="1">The sequence shown here is derived from an EMBL/GenBank/DDBJ whole genome shotgun (WGS) entry which is preliminary data.</text>
</comment>
<dbReference type="RefSeq" id="WP_237603664.1">
    <property type="nucleotide sequence ID" value="NZ_JAIRBA010000027.1"/>
</dbReference>
<evidence type="ECO:0000313" key="1">
    <source>
        <dbReference type="EMBL" id="MCG2419879.1"/>
    </source>
</evidence>
<organism evidence="1 2">
    <name type="scientific">Aequorivita vitellina</name>
    <dbReference type="NCBI Taxonomy" id="2874475"/>
    <lineage>
        <taxon>Bacteria</taxon>
        <taxon>Pseudomonadati</taxon>
        <taxon>Bacteroidota</taxon>
        <taxon>Flavobacteriia</taxon>
        <taxon>Flavobacteriales</taxon>
        <taxon>Flavobacteriaceae</taxon>
        <taxon>Aequorivita</taxon>
    </lineage>
</organism>
<name>A0A9X1R0E5_9FLAO</name>
<sequence length="364" mass="43117">MILYRLRKKIKKKALKLFFWIKIYSLQLFAKQKTKQIYIDISDIDKNRYLANFIKFFNLLDYTIYIPNNSELLYKLKGNRGEFKYTSGILRNNIKLGRPRKCSLTIEKEQLSNDYFTNFLNDYTNTKTYYIPMSMYPDFYKNHIIGTSKFELTKKRNRSIIMAGNFDKKSYTKIENTGYFEIPSRSRTIEFLKETEFYEKVKSQSQLDDIIINQKENKLLLIDTTKDFKISMYSLPYYLSKFDFYLALPGIEIPHSHNLIEAMAVSCIPIIHSCYAALFNPPLKHQQEAFVFLSLNDLDGIIKNLEFISELEILTLRKNSFKYYEKYLNPSSVVEKLESKQFNKIYIQAEKVSLELYNGSMPIA</sequence>
<dbReference type="EMBL" id="JAIRBA010000027">
    <property type="protein sequence ID" value="MCG2419879.1"/>
    <property type="molecule type" value="Genomic_DNA"/>
</dbReference>
<dbReference type="AlphaFoldDB" id="A0A9X1R0E5"/>
<accession>A0A9X1R0E5</accession>
<evidence type="ECO:0000313" key="2">
    <source>
        <dbReference type="Proteomes" id="UP001139461"/>
    </source>
</evidence>
<proteinExistence type="predicted"/>
<keyword evidence="2" id="KW-1185">Reference proteome</keyword>
<protein>
    <submittedName>
        <fullName evidence="1">Uncharacterized protein</fullName>
    </submittedName>
</protein>
<reference evidence="1" key="1">
    <citation type="submission" date="2021-09" db="EMBL/GenBank/DDBJ databases">
        <title>Genome of Aequorivita sp. strain F47161.</title>
        <authorList>
            <person name="Wang Y."/>
        </authorList>
    </citation>
    <scope>NUCLEOTIDE SEQUENCE</scope>
    <source>
        <strain evidence="1">F47161</strain>
    </source>
</reference>
<dbReference type="Proteomes" id="UP001139461">
    <property type="component" value="Unassembled WGS sequence"/>
</dbReference>
<gene>
    <name evidence="1" type="ORF">K8089_12685</name>
</gene>